<accession>A0A024VWB1</accession>
<feature type="region of interest" description="Disordered" evidence="1">
    <location>
        <begin position="1"/>
        <end position="33"/>
    </location>
</feature>
<proteinExistence type="predicted"/>
<dbReference type="GO" id="GO:0016020">
    <property type="term" value="C:membrane"/>
    <property type="evidence" value="ECO:0007669"/>
    <property type="project" value="InterPro"/>
</dbReference>
<feature type="region of interest" description="Disordered" evidence="1">
    <location>
        <begin position="103"/>
        <end position="153"/>
    </location>
</feature>
<evidence type="ECO:0000256" key="1">
    <source>
        <dbReference type="SAM" id="MobiDB-lite"/>
    </source>
</evidence>
<dbReference type="GO" id="GO:0046789">
    <property type="term" value="F:host cell surface receptor binding"/>
    <property type="evidence" value="ECO:0007669"/>
    <property type="project" value="InterPro"/>
</dbReference>
<feature type="non-terminal residue" evidence="3">
    <location>
        <position position="325"/>
    </location>
</feature>
<evidence type="ECO:0000259" key="2">
    <source>
        <dbReference type="Pfam" id="PF05424"/>
    </source>
</evidence>
<dbReference type="Gene3D" id="1.20.1310.20">
    <property type="entry name" value="Duffy-antigen binding domain"/>
    <property type="match status" value="1"/>
</dbReference>
<feature type="domain" description="Duffy-antigen binding" evidence="2">
    <location>
        <begin position="83"/>
        <end position="316"/>
    </location>
</feature>
<organism evidence="3 4">
    <name type="scientific">Plasmodium falciparum Tanzania</name>
    <name type="common">2000708</name>
    <dbReference type="NCBI Taxonomy" id="1036725"/>
    <lineage>
        <taxon>Eukaryota</taxon>
        <taxon>Sar</taxon>
        <taxon>Alveolata</taxon>
        <taxon>Apicomplexa</taxon>
        <taxon>Aconoidasida</taxon>
        <taxon>Haemosporida</taxon>
        <taxon>Plasmodiidae</taxon>
        <taxon>Plasmodium</taxon>
        <taxon>Plasmodium (Laverania)</taxon>
    </lineage>
</organism>
<feature type="region of interest" description="Disordered" evidence="1">
    <location>
        <begin position="258"/>
        <end position="291"/>
    </location>
</feature>
<gene>
    <name evidence="3" type="ORF">PFTANZ_06666</name>
</gene>
<dbReference type="InterPro" id="IPR042202">
    <property type="entry name" value="Duffy-ag-bd_sf"/>
</dbReference>
<feature type="compositionally biased region" description="Polar residues" evidence="1">
    <location>
        <begin position="103"/>
        <end position="116"/>
    </location>
</feature>
<name>A0A024VWB1_PLAFA</name>
<dbReference type="InterPro" id="IPR008602">
    <property type="entry name" value="Duffy-antigen-binding"/>
</dbReference>
<feature type="compositionally biased region" description="Basic and acidic residues" evidence="1">
    <location>
        <begin position="10"/>
        <end position="22"/>
    </location>
</feature>
<dbReference type="EMBL" id="KI927219">
    <property type="protein sequence ID" value="ETW32613.1"/>
    <property type="molecule type" value="Genomic_DNA"/>
</dbReference>
<dbReference type="SUPFAM" id="SSF140924">
    <property type="entry name" value="Duffy binding domain-like"/>
    <property type="match status" value="1"/>
</dbReference>
<evidence type="ECO:0000313" key="4">
    <source>
        <dbReference type="Proteomes" id="UP000030708"/>
    </source>
</evidence>
<reference evidence="3 4" key="2">
    <citation type="submission" date="2013-02" db="EMBL/GenBank/DDBJ databases">
        <title>The Genome Sequence of Plasmodium falciparum Tanzania (2000708).</title>
        <authorList>
            <consortium name="The Broad Institute Genome Sequencing Platform"/>
            <consortium name="The Broad Institute Genome Sequencing Center for Infectious Disease"/>
            <person name="Neafsey D."/>
            <person name="Cheeseman I."/>
            <person name="Volkman S."/>
            <person name="Adams J."/>
            <person name="Walker B."/>
            <person name="Young S.K."/>
            <person name="Zeng Q."/>
            <person name="Gargeya S."/>
            <person name="Fitzgerald M."/>
            <person name="Haas B."/>
            <person name="Abouelleil A."/>
            <person name="Alvarado L."/>
            <person name="Arachchi H.M."/>
            <person name="Berlin A.M."/>
            <person name="Chapman S.B."/>
            <person name="Dewar J."/>
            <person name="Goldberg J."/>
            <person name="Griggs A."/>
            <person name="Gujja S."/>
            <person name="Hansen M."/>
            <person name="Howarth C."/>
            <person name="Imamovic A."/>
            <person name="Larimer J."/>
            <person name="McCowan C."/>
            <person name="Murphy C."/>
            <person name="Neiman D."/>
            <person name="Pearson M."/>
            <person name="Priest M."/>
            <person name="Roberts A."/>
            <person name="Saif S."/>
            <person name="Shea T."/>
            <person name="Sisk P."/>
            <person name="Sykes S."/>
            <person name="Wortman J."/>
            <person name="Nusbaum C."/>
            <person name="Birren B."/>
        </authorList>
    </citation>
    <scope>NUCLEOTIDE SEQUENCE [LARGE SCALE GENOMIC DNA]</scope>
    <source>
        <strain evidence="4">Tanzania (2000708)</strain>
    </source>
</reference>
<dbReference type="Pfam" id="PF05424">
    <property type="entry name" value="Duffy_binding"/>
    <property type="match status" value="1"/>
</dbReference>
<dbReference type="Proteomes" id="UP000030708">
    <property type="component" value="Unassembled WGS sequence"/>
</dbReference>
<feature type="region of interest" description="Disordered" evidence="1">
    <location>
        <begin position="175"/>
        <end position="206"/>
    </location>
</feature>
<feature type="compositionally biased region" description="Polar residues" evidence="1">
    <location>
        <begin position="125"/>
        <end position="149"/>
    </location>
</feature>
<dbReference type="AlphaFoldDB" id="A0A024VWB1"/>
<sequence>MPESLDDEPKDVKGKCNCKDEEAPPPQPARPDVCNTVATALEDNKYIQDACNQKYGKNAPSNWKCVTPSGAVTTTPPSNSGATCIPPRRRRLYVGKLEEWAKNYNTGATGTTQVDGSNKVEGSDSDSANKQAPSEAQTQPQGDTTSQSDNKLRDAFIQSAAIETFFLWDRYKKEKKPPATQNGTDLLALPPEGSQEEDPQKKLEEGEIPDGFLRQMFYTLADYKDILDGKNIVLDLLKDGSPSDKEMYTRENKINEAIDNHFSKSENQATSAAPQPQQQQQPSDNPRVKWWKNHGEHIWKGMICALTYEDSGEKGTSNAPQKIQQ</sequence>
<reference evidence="3 4" key="1">
    <citation type="submission" date="2013-02" db="EMBL/GenBank/DDBJ databases">
        <title>The Genome Annotation of Plasmodium falciparum Tanzania (2000708).</title>
        <authorList>
            <consortium name="The Broad Institute Genome Sequencing Platform"/>
            <consortium name="The Broad Institute Genome Sequencing Center for Infectious Disease"/>
            <person name="Neafsey D."/>
            <person name="Hoffman S."/>
            <person name="Volkman S."/>
            <person name="Rosenthal P."/>
            <person name="Walker B."/>
            <person name="Young S.K."/>
            <person name="Zeng Q."/>
            <person name="Gargeya S."/>
            <person name="Fitzgerald M."/>
            <person name="Haas B."/>
            <person name="Abouelleil A."/>
            <person name="Allen A.W."/>
            <person name="Alvarado L."/>
            <person name="Arachchi H.M."/>
            <person name="Berlin A.M."/>
            <person name="Chapman S.B."/>
            <person name="Gainer-Dewar J."/>
            <person name="Goldberg J."/>
            <person name="Griggs A."/>
            <person name="Gujja S."/>
            <person name="Hansen M."/>
            <person name="Howarth C."/>
            <person name="Imamovic A."/>
            <person name="Ireland A."/>
            <person name="Larimer J."/>
            <person name="McCowan C."/>
            <person name="Murphy C."/>
            <person name="Pearson M."/>
            <person name="Poon T.W."/>
            <person name="Priest M."/>
            <person name="Roberts A."/>
            <person name="Saif S."/>
            <person name="Shea T."/>
            <person name="Sisk P."/>
            <person name="Sykes S."/>
            <person name="Wortman J."/>
            <person name="Nusbaum C."/>
            <person name="Birren B."/>
        </authorList>
    </citation>
    <scope>NUCLEOTIDE SEQUENCE [LARGE SCALE GENOMIC DNA]</scope>
    <source>
        <strain evidence="4">Tanzania (2000708)</strain>
    </source>
</reference>
<protein>
    <recommendedName>
        <fullName evidence="2">Duffy-antigen binding domain-containing protein</fullName>
    </recommendedName>
</protein>
<evidence type="ECO:0000313" key="3">
    <source>
        <dbReference type="EMBL" id="ETW32613.1"/>
    </source>
</evidence>